<accession>A0A8K0NGJ3</accession>
<protein>
    <submittedName>
        <fullName evidence="3">Uncharacterized protein</fullName>
    </submittedName>
</protein>
<keyword evidence="1" id="KW-0812">Transmembrane</keyword>
<feature type="transmembrane region" description="Helical" evidence="1">
    <location>
        <begin position="52"/>
        <end position="74"/>
    </location>
</feature>
<evidence type="ECO:0000256" key="1">
    <source>
        <dbReference type="SAM" id="Phobius"/>
    </source>
</evidence>
<keyword evidence="1" id="KW-1133">Transmembrane helix</keyword>
<comment type="caution">
    <text evidence="3">The sequence shown here is derived from an EMBL/GenBank/DDBJ whole genome shotgun (WGS) entry which is preliminary data.</text>
</comment>
<feature type="chain" id="PRO_5035472281" evidence="2">
    <location>
        <begin position="18"/>
        <end position="135"/>
    </location>
</feature>
<dbReference type="EMBL" id="SRPY01000737">
    <property type="protein sequence ID" value="KAG5918450.1"/>
    <property type="molecule type" value="Genomic_DNA"/>
</dbReference>
<dbReference type="AlphaFoldDB" id="A0A8K0NGJ3"/>
<feature type="signal peptide" evidence="2">
    <location>
        <begin position="1"/>
        <end position="17"/>
    </location>
</feature>
<keyword evidence="2" id="KW-0732">Signal</keyword>
<evidence type="ECO:0000256" key="2">
    <source>
        <dbReference type="SAM" id="SignalP"/>
    </source>
</evidence>
<feature type="non-terminal residue" evidence="3">
    <location>
        <position position="135"/>
    </location>
</feature>
<keyword evidence="1" id="KW-0472">Membrane</keyword>
<keyword evidence="4" id="KW-1185">Reference proteome</keyword>
<name>A0A8K0NGJ3_9HYPO</name>
<proteinExistence type="predicted"/>
<organism evidence="3 4">
    <name type="scientific">Claviceps africana</name>
    <dbReference type="NCBI Taxonomy" id="83212"/>
    <lineage>
        <taxon>Eukaryota</taxon>
        <taxon>Fungi</taxon>
        <taxon>Dikarya</taxon>
        <taxon>Ascomycota</taxon>
        <taxon>Pezizomycotina</taxon>
        <taxon>Sordariomycetes</taxon>
        <taxon>Hypocreomycetidae</taxon>
        <taxon>Hypocreales</taxon>
        <taxon>Clavicipitaceae</taxon>
        <taxon>Claviceps</taxon>
    </lineage>
</organism>
<reference evidence="3" key="1">
    <citation type="journal article" date="2020" name="bioRxiv">
        <title>Whole genome comparisons of ergot fungi reveals the divergence and evolution of species within the genus Claviceps are the result of varying mechanisms driving genome evolution and host range expansion.</title>
        <authorList>
            <person name="Wyka S.A."/>
            <person name="Mondo S.J."/>
            <person name="Liu M."/>
            <person name="Dettman J."/>
            <person name="Nalam V."/>
            <person name="Broders K.D."/>
        </authorList>
    </citation>
    <scope>NUCLEOTIDE SEQUENCE</scope>
    <source>
        <strain evidence="3">CCC 489</strain>
    </source>
</reference>
<dbReference type="Proteomes" id="UP000811619">
    <property type="component" value="Unassembled WGS sequence"/>
</dbReference>
<evidence type="ECO:0000313" key="4">
    <source>
        <dbReference type="Proteomes" id="UP000811619"/>
    </source>
</evidence>
<sequence>MKNFILLVSLLTLGVTALPEPEVDIGGDVKRTPGMSLQILQELSAQTSPPHLVGGVTVTVLVLVLAALLGRIWLSDLRSATPRPRRYAVPPPDMPEPETTIKQTGLRVEGHDGIHCYAPATGRFLGFVAASTPRD</sequence>
<evidence type="ECO:0000313" key="3">
    <source>
        <dbReference type="EMBL" id="KAG5918450.1"/>
    </source>
</evidence>
<gene>
    <name evidence="3" type="ORF">E4U42_006849</name>
</gene>